<dbReference type="Gene3D" id="3.10.560.10">
    <property type="entry name" value="Outer membrane lipoprotein wza domain like"/>
    <property type="match status" value="1"/>
</dbReference>
<proteinExistence type="predicted"/>
<evidence type="ECO:0000313" key="5">
    <source>
        <dbReference type="Proteomes" id="UP000184038"/>
    </source>
</evidence>
<keyword evidence="2" id="KW-1133">Transmembrane helix</keyword>
<dbReference type="InterPro" id="IPR051675">
    <property type="entry name" value="Endo/Exo/Phosphatase_dom_1"/>
</dbReference>
<dbReference type="SUPFAM" id="SSF47781">
    <property type="entry name" value="RuvA domain 2-like"/>
    <property type="match status" value="1"/>
</dbReference>
<dbReference type="PANTHER" id="PTHR21180:SF32">
    <property type="entry name" value="ENDONUCLEASE_EXONUCLEASE_PHOSPHATASE FAMILY DOMAIN-CONTAINING PROTEIN 1"/>
    <property type="match status" value="1"/>
</dbReference>
<protein>
    <submittedName>
        <fullName evidence="4">Competence protein ComEA</fullName>
    </submittedName>
</protein>
<dbReference type="Pfam" id="PF10531">
    <property type="entry name" value="SLBB"/>
    <property type="match status" value="1"/>
</dbReference>
<gene>
    <name evidence="4" type="ORF">SAMN02746066_02715</name>
</gene>
<keyword evidence="2" id="KW-0472">Membrane</keyword>
<dbReference type="STRING" id="1120996.SAMN02746066_02715"/>
<dbReference type="InterPro" id="IPR004509">
    <property type="entry name" value="Competence_ComEA_HhH"/>
</dbReference>
<dbReference type="InterPro" id="IPR019554">
    <property type="entry name" value="Soluble_ligand-bd"/>
</dbReference>
<accession>A0A1M7KET2</accession>
<dbReference type="OrthoDB" id="9790239at2"/>
<evidence type="ECO:0000256" key="2">
    <source>
        <dbReference type="SAM" id="Phobius"/>
    </source>
</evidence>
<evidence type="ECO:0000313" key="4">
    <source>
        <dbReference type="EMBL" id="SHM63804.1"/>
    </source>
</evidence>
<dbReference type="Gene3D" id="1.10.150.310">
    <property type="entry name" value="Tex RuvX-like domain-like"/>
    <property type="match status" value="1"/>
</dbReference>
<keyword evidence="5" id="KW-1185">Reference proteome</keyword>
<name>A0A1M7KET2_9FIRM</name>
<dbReference type="GO" id="GO:0006281">
    <property type="term" value="P:DNA repair"/>
    <property type="evidence" value="ECO:0007669"/>
    <property type="project" value="InterPro"/>
</dbReference>
<keyword evidence="2" id="KW-0812">Transmembrane</keyword>
<dbReference type="SMART" id="SM00278">
    <property type="entry name" value="HhH1"/>
    <property type="match status" value="1"/>
</dbReference>
<sequence>MNNKKIVKVCIAIGLIGLVCLVCYLLSYNSKSTGISLSDDSEESVVKTSDIEGTDSMQKTSLDVGNPEEVKTSVEEERIAVHVCGQVKKPGVYTLAKGARVGDAIDAAGGFAKEAAGDFINQAQKVEDEQQVYVPSQEEAKESPKVIQQETSSDSHLENKGLVNINQATKEELMTLPGIGEAKADMIISYREEHGRFATIEEIKNISGIKDGVFSKICDLITTD</sequence>
<dbReference type="GO" id="GO:0015628">
    <property type="term" value="P:protein secretion by the type II secretion system"/>
    <property type="evidence" value="ECO:0007669"/>
    <property type="project" value="TreeGrafter"/>
</dbReference>
<dbReference type="Pfam" id="PF12836">
    <property type="entry name" value="HHH_3"/>
    <property type="match status" value="1"/>
</dbReference>
<dbReference type="Proteomes" id="UP000184038">
    <property type="component" value="Unassembled WGS sequence"/>
</dbReference>
<evidence type="ECO:0000256" key="1">
    <source>
        <dbReference type="SAM" id="MobiDB-lite"/>
    </source>
</evidence>
<feature type="region of interest" description="Disordered" evidence="1">
    <location>
        <begin position="135"/>
        <end position="155"/>
    </location>
</feature>
<feature type="transmembrane region" description="Helical" evidence="2">
    <location>
        <begin position="6"/>
        <end position="26"/>
    </location>
</feature>
<dbReference type="AlphaFoldDB" id="A0A1M7KET2"/>
<feature type="domain" description="Helix-hairpin-helix DNA-binding motif class 1" evidence="3">
    <location>
        <begin position="171"/>
        <end position="190"/>
    </location>
</feature>
<dbReference type="GO" id="GO:0015627">
    <property type="term" value="C:type II protein secretion system complex"/>
    <property type="evidence" value="ECO:0007669"/>
    <property type="project" value="TreeGrafter"/>
</dbReference>
<dbReference type="PANTHER" id="PTHR21180">
    <property type="entry name" value="ENDONUCLEASE/EXONUCLEASE/PHOSPHATASE FAMILY DOMAIN-CONTAINING PROTEIN 1"/>
    <property type="match status" value="1"/>
</dbReference>
<dbReference type="RefSeq" id="WP_073288573.1">
    <property type="nucleotide sequence ID" value="NZ_FRCP01000013.1"/>
</dbReference>
<dbReference type="InterPro" id="IPR003583">
    <property type="entry name" value="Hlx-hairpin-Hlx_DNA-bd_motif"/>
</dbReference>
<dbReference type="EMBL" id="FRCP01000013">
    <property type="protein sequence ID" value="SHM63804.1"/>
    <property type="molecule type" value="Genomic_DNA"/>
</dbReference>
<evidence type="ECO:0000259" key="3">
    <source>
        <dbReference type="SMART" id="SM00278"/>
    </source>
</evidence>
<reference evidence="4 5" key="1">
    <citation type="submission" date="2016-11" db="EMBL/GenBank/DDBJ databases">
        <authorList>
            <person name="Jaros S."/>
            <person name="Januszkiewicz K."/>
            <person name="Wedrychowicz H."/>
        </authorList>
    </citation>
    <scope>NUCLEOTIDE SEQUENCE [LARGE SCALE GENOMIC DNA]</scope>
    <source>
        <strain evidence="4 5">DSM 15930</strain>
    </source>
</reference>
<dbReference type="NCBIfam" id="TIGR00426">
    <property type="entry name" value="competence protein ComEA helix-hairpin-helix repeat region"/>
    <property type="match status" value="1"/>
</dbReference>
<dbReference type="InterPro" id="IPR010994">
    <property type="entry name" value="RuvA_2-like"/>
</dbReference>
<organism evidence="4 5">
    <name type="scientific">Anaerosporobacter mobilis DSM 15930</name>
    <dbReference type="NCBI Taxonomy" id="1120996"/>
    <lineage>
        <taxon>Bacteria</taxon>
        <taxon>Bacillati</taxon>
        <taxon>Bacillota</taxon>
        <taxon>Clostridia</taxon>
        <taxon>Lachnospirales</taxon>
        <taxon>Lachnospiraceae</taxon>
        <taxon>Anaerosporobacter</taxon>
    </lineage>
</organism>
<dbReference type="GO" id="GO:0003677">
    <property type="term" value="F:DNA binding"/>
    <property type="evidence" value="ECO:0007669"/>
    <property type="project" value="InterPro"/>
</dbReference>